<evidence type="ECO:0000256" key="1">
    <source>
        <dbReference type="SAM" id="MobiDB-lite"/>
    </source>
</evidence>
<reference evidence="2" key="1">
    <citation type="submission" date="2014-09" db="EMBL/GenBank/DDBJ databases">
        <authorList>
            <person name="Magalhaes I.L.F."/>
            <person name="Oliveira U."/>
            <person name="Santos F.R."/>
            <person name="Vidigal T.H.D.A."/>
            <person name="Brescovit A.D."/>
            <person name="Santos A.J."/>
        </authorList>
    </citation>
    <scope>NUCLEOTIDE SEQUENCE</scope>
    <source>
        <tissue evidence="2">Shoot tissue taken approximately 20 cm above the soil surface</tissue>
    </source>
</reference>
<protein>
    <submittedName>
        <fullName evidence="2">Uncharacterized protein</fullName>
    </submittedName>
</protein>
<proteinExistence type="predicted"/>
<name>A0A0A9AYF4_ARUDO</name>
<reference evidence="2" key="2">
    <citation type="journal article" date="2015" name="Data Brief">
        <title>Shoot transcriptome of the giant reed, Arundo donax.</title>
        <authorList>
            <person name="Barrero R.A."/>
            <person name="Guerrero F.D."/>
            <person name="Moolhuijzen P."/>
            <person name="Goolsby J.A."/>
            <person name="Tidwell J."/>
            <person name="Bellgard S.E."/>
            <person name="Bellgard M.I."/>
        </authorList>
    </citation>
    <scope>NUCLEOTIDE SEQUENCE</scope>
    <source>
        <tissue evidence="2">Shoot tissue taken approximately 20 cm above the soil surface</tissue>
    </source>
</reference>
<accession>A0A0A9AYF4</accession>
<dbReference type="AlphaFoldDB" id="A0A0A9AYF4"/>
<feature type="compositionally biased region" description="Low complexity" evidence="1">
    <location>
        <begin position="67"/>
        <end position="80"/>
    </location>
</feature>
<feature type="region of interest" description="Disordered" evidence="1">
    <location>
        <begin position="39"/>
        <end position="80"/>
    </location>
</feature>
<dbReference type="EMBL" id="GBRH01241784">
    <property type="protein sequence ID" value="JAD56111.1"/>
    <property type="molecule type" value="Transcribed_RNA"/>
</dbReference>
<organism evidence="2">
    <name type="scientific">Arundo donax</name>
    <name type="common">Giant reed</name>
    <name type="synonym">Donax arundinaceus</name>
    <dbReference type="NCBI Taxonomy" id="35708"/>
    <lineage>
        <taxon>Eukaryota</taxon>
        <taxon>Viridiplantae</taxon>
        <taxon>Streptophyta</taxon>
        <taxon>Embryophyta</taxon>
        <taxon>Tracheophyta</taxon>
        <taxon>Spermatophyta</taxon>
        <taxon>Magnoliopsida</taxon>
        <taxon>Liliopsida</taxon>
        <taxon>Poales</taxon>
        <taxon>Poaceae</taxon>
        <taxon>PACMAD clade</taxon>
        <taxon>Arundinoideae</taxon>
        <taxon>Arundineae</taxon>
        <taxon>Arundo</taxon>
    </lineage>
</organism>
<sequence length="80" mass="8307">MSSICTQAEVFSFIGPKSSAMNTGDLTASMHRCATTFSPATSKVTSAPSPPARRRPRCQSKSGGGTTTYLSSSSSSRISL</sequence>
<evidence type="ECO:0000313" key="2">
    <source>
        <dbReference type="EMBL" id="JAD56111.1"/>
    </source>
</evidence>